<reference evidence="13 14" key="1">
    <citation type="submission" date="2024-05" db="EMBL/GenBank/DDBJ databases">
        <authorList>
            <person name="Wallberg A."/>
        </authorList>
    </citation>
    <scope>NUCLEOTIDE SEQUENCE [LARGE SCALE GENOMIC DNA]</scope>
</reference>
<dbReference type="AlphaFoldDB" id="A0AAV2R2N9"/>
<protein>
    <recommendedName>
        <fullName evidence="15">Hormone receptor 4</fullName>
    </recommendedName>
</protein>
<proteinExistence type="predicted"/>
<feature type="compositionally biased region" description="Polar residues" evidence="10">
    <location>
        <begin position="490"/>
        <end position="501"/>
    </location>
</feature>
<evidence type="ECO:0000313" key="14">
    <source>
        <dbReference type="Proteomes" id="UP001497623"/>
    </source>
</evidence>
<dbReference type="PROSITE" id="PS51030">
    <property type="entry name" value="NUCLEAR_REC_DBD_2"/>
    <property type="match status" value="1"/>
</dbReference>
<evidence type="ECO:0000256" key="10">
    <source>
        <dbReference type="SAM" id="MobiDB-lite"/>
    </source>
</evidence>
<feature type="region of interest" description="Disordered" evidence="10">
    <location>
        <begin position="388"/>
        <end position="452"/>
    </location>
</feature>
<feature type="compositionally biased region" description="Low complexity" evidence="10">
    <location>
        <begin position="71"/>
        <end position="87"/>
    </location>
</feature>
<dbReference type="InterPro" id="IPR001628">
    <property type="entry name" value="Znf_hrmn_rcpt"/>
</dbReference>
<feature type="compositionally biased region" description="Polar residues" evidence="10">
    <location>
        <begin position="509"/>
        <end position="519"/>
    </location>
</feature>
<dbReference type="PRINTS" id="PR00047">
    <property type="entry name" value="STROIDFINGER"/>
</dbReference>
<keyword evidence="7" id="KW-0804">Transcription</keyword>
<feature type="compositionally biased region" description="Polar residues" evidence="10">
    <location>
        <begin position="94"/>
        <end position="112"/>
    </location>
</feature>
<organism evidence="13 14">
    <name type="scientific">Meganyctiphanes norvegica</name>
    <name type="common">Northern krill</name>
    <name type="synonym">Thysanopoda norvegica</name>
    <dbReference type="NCBI Taxonomy" id="48144"/>
    <lineage>
        <taxon>Eukaryota</taxon>
        <taxon>Metazoa</taxon>
        <taxon>Ecdysozoa</taxon>
        <taxon>Arthropoda</taxon>
        <taxon>Crustacea</taxon>
        <taxon>Multicrustacea</taxon>
        <taxon>Malacostraca</taxon>
        <taxon>Eumalacostraca</taxon>
        <taxon>Eucarida</taxon>
        <taxon>Euphausiacea</taxon>
        <taxon>Euphausiidae</taxon>
        <taxon>Meganyctiphanes</taxon>
    </lineage>
</organism>
<evidence type="ECO:0000256" key="7">
    <source>
        <dbReference type="ARBA" id="ARBA00023163"/>
    </source>
</evidence>
<dbReference type="FunFam" id="3.30.50.10:FF:000006">
    <property type="entry name" value="Nuclear receptor subfamily 5 group A member"/>
    <property type="match status" value="1"/>
</dbReference>
<dbReference type="GO" id="GO:0008270">
    <property type="term" value="F:zinc ion binding"/>
    <property type="evidence" value="ECO:0007669"/>
    <property type="project" value="UniProtKB-KW"/>
</dbReference>
<feature type="region of interest" description="Disordered" evidence="10">
    <location>
        <begin position="67"/>
        <end position="112"/>
    </location>
</feature>
<evidence type="ECO:0008006" key="15">
    <source>
        <dbReference type="Google" id="ProtNLM"/>
    </source>
</evidence>
<feature type="domain" description="Nuclear receptor" evidence="11">
    <location>
        <begin position="529"/>
        <end position="604"/>
    </location>
</feature>
<dbReference type="InterPro" id="IPR050200">
    <property type="entry name" value="Nuclear_hormone_rcpt_NR3"/>
</dbReference>
<keyword evidence="2" id="KW-0479">Metal-binding</keyword>
<dbReference type="SMART" id="SM00430">
    <property type="entry name" value="HOLI"/>
    <property type="match status" value="1"/>
</dbReference>
<evidence type="ECO:0000259" key="11">
    <source>
        <dbReference type="PROSITE" id="PS51030"/>
    </source>
</evidence>
<sequence>MILPGGGSTAPHQSAGPCMVNMRAERPHQSAAMLTPGIMTVTLLQCEGVKMSLFQDLKLKRRKVDSRCSSDGESLAESSSCSPDSGSLGREPSCSPQEAGQHYQPSVSRQSSPILHHQTILNERSSPDSAGNEYGDVKSSADFVKIENTQEARIYDGGGEHPVSSTAPPRPSNTPFGIVSGHHYEDREIPEQMSTTPPPPDTSERLQEPPSVHASLPPQFVGLRAPINVASMASIGAITSTPYTLAATMAALSPANVVTVNSSRNGFPVPTSMSQYWNSGGNRIHGVKPEIISGGIVPPTSSAHTVTVQADSSRSGFNNTQRLRTPTVIMGEAGGVKTMFWTSPNNEATPQTSISQVPREVLSPPTHSYGADTSDAAVRASVDGLLALGRGSSPQLSPTTTNSMSPSARSPQNHNSRSPLYQTQFSRSPYTIAPSSPGFAQVARSMSSPMPSPNEIQFLHNSPYMNTTDSHRQQGHHLNMERLWAGDRSQLPSSQADSSATMGLWGQRNGETTIPSTPNVLMEDEDDTPMICMICEDRATGLHYGIITCEGCKGFFKRTVQNKRVYTCVADGNCEITKAQRNRCQYCRFQKCINQGMVLAAVREDRMPGGRNSGAVYNLYKVKYKKKKNKSNGQVKPGSMSPENRKFGLDPLMMGATTPLSTSSFPVNLPSPIPTPPVVNSPIPSPIGSNIISGHILKAALTNPAEVAHFRHRMDNNVTSTRERRMPYPQVQAMIRNLIDCDNFEDIATLKNLDDLLDHKSDLSTKLCQLGDSISIKLVQWTKRLPFYEELPVEVHTRILTHKWHELLVLTTSAYQAIYGHRKLGSRSSDGTEAEFHQEVSNNLCTLQTCLNSMMGRPITMDQLRMEVGVMVEKITHVTLALRKLKVQIEEYVCLKVIAMLNTARNTHKELEVIQERYMNCLRTFCETHYPAQPTRYQELLVRLPDIQAAAAKLLETKMLYVPFLLNATINR</sequence>
<dbReference type="PANTHER" id="PTHR48092">
    <property type="entry name" value="KNIRPS-RELATED PROTEIN-RELATED"/>
    <property type="match status" value="1"/>
</dbReference>
<keyword evidence="8" id="KW-0675">Receptor</keyword>
<accession>A0AAV2R2N9</accession>
<evidence type="ECO:0000256" key="4">
    <source>
        <dbReference type="ARBA" id="ARBA00022833"/>
    </source>
</evidence>
<gene>
    <name evidence="13" type="ORF">MNOR_LOCUS19982</name>
</gene>
<evidence type="ECO:0000256" key="2">
    <source>
        <dbReference type="ARBA" id="ARBA00022723"/>
    </source>
</evidence>
<dbReference type="Gene3D" id="1.10.565.10">
    <property type="entry name" value="Retinoid X Receptor"/>
    <property type="match status" value="1"/>
</dbReference>
<feature type="compositionally biased region" description="Polar residues" evidence="10">
    <location>
        <begin position="392"/>
        <end position="429"/>
    </location>
</feature>
<evidence type="ECO:0000256" key="1">
    <source>
        <dbReference type="ARBA" id="ARBA00004123"/>
    </source>
</evidence>
<keyword evidence="5" id="KW-0805">Transcription regulation</keyword>
<name>A0AAV2R2N9_MEGNR</name>
<evidence type="ECO:0000256" key="9">
    <source>
        <dbReference type="ARBA" id="ARBA00023242"/>
    </source>
</evidence>
<dbReference type="GO" id="GO:0043565">
    <property type="term" value="F:sequence-specific DNA binding"/>
    <property type="evidence" value="ECO:0007669"/>
    <property type="project" value="InterPro"/>
</dbReference>
<evidence type="ECO:0000259" key="12">
    <source>
        <dbReference type="PROSITE" id="PS51843"/>
    </source>
</evidence>
<comment type="caution">
    <text evidence="13">The sequence shown here is derived from an EMBL/GenBank/DDBJ whole genome shotgun (WGS) entry which is preliminary data.</text>
</comment>
<dbReference type="GO" id="GO:0006357">
    <property type="term" value="P:regulation of transcription by RNA polymerase II"/>
    <property type="evidence" value="ECO:0007669"/>
    <property type="project" value="UniProtKB-ARBA"/>
</dbReference>
<dbReference type="InterPro" id="IPR001723">
    <property type="entry name" value="Nuclear_hrmn_rcpt"/>
</dbReference>
<feature type="region of interest" description="Disordered" evidence="10">
    <location>
        <begin position="153"/>
        <end position="217"/>
    </location>
</feature>
<dbReference type="Pfam" id="PF00105">
    <property type="entry name" value="zf-C4"/>
    <property type="match status" value="1"/>
</dbReference>
<dbReference type="PROSITE" id="PS51843">
    <property type="entry name" value="NR_LBD"/>
    <property type="match status" value="1"/>
</dbReference>
<dbReference type="Pfam" id="PF00104">
    <property type="entry name" value="Hormone_recep"/>
    <property type="match status" value="1"/>
</dbReference>
<dbReference type="FunFam" id="1.10.565.10:FF:000034">
    <property type="entry name" value="Hormone receptor 4, isoform J"/>
    <property type="match status" value="1"/>
</dbReference>
<feature type="region of interest" description="Disordered" evidence="10">
    <location>
        <begin position="490"/>
        <end position="521"/>
    </location>
</feature>
<dbReference type="SUPFAM" id="SSF57716">
    <property type="entry name" value="Glucocorticoid receptor-like (DNA-binding domain)"/>
    <property type="match status" value="1"/>
</dbReference>
<dbReference type="CDD" id="cd07168">
    <property type="entry name" value="NR_DBD_DHR4_like"/>
    <property type="match status" value="1"/>
</dbReference>
<keyword evidence="9" id="KW-0539">Nucleus</keyword>
<dbReference type="InterPro" id="IPR000536">
    <property type="entry name" value="Nucl_hrmn_rcpt_lig-bd"/>
</dbReference>
<dbReference type="PROSITE" id="PS00031">
    <property type="entry name" value="NUCLEAR_REC_DBD_1"/>
    <property type="match status" value="1"/>
</dbReference>
<dbReference type="EMBL" id="CAXKWB010015147">
    <property type="protein sequence ID" value="CAL4112823.1"/>
    <property type="molecule type" value="Genomic_DNA"/>
</dbReference>
<dbReference type="InterPro" id="IPR013088">
    <property type="entry name" value="Znf_NHR/GATA"/>
</dbReference>
<dbReference type="GO" id="GO:0005634">
    <property type="term" value="C:nucleus"/>
    <property type="evidence" value="ECO:0007669"/>
    <property type="project" value="UniProtKB-SubCell"/>
</dbReference>
<dbReference type="SUPFAM" id="SSF48508">
    <property type="entry name" value="Nuclear receptor ligand-binding domain"/>
    <property type="match status" value="1"/>
</dbReference>
<feature type="domain" description="NR LBD" evidence="12">
    <location>
        <begin position="730"/>
        <end position="972"/>
    </location>
</feature>
<evidence type="ECO:0000256" key="3">
    <source>
        <dbReference type="ARBA" id="ARBA00022771"/>
    </source>
</evidence>
<evidence type="ECO:0000256" key="5">
    <source>
        <dbReference type="ARBA" id="ARBA00023015"/>
    </source>
</evidence>
<keyword evidence="14" id="KW-1185">Reference proteome</keyword>
<dbReference type="Gene3D" id="3.30.50.10">
    <property type="entry name" value="Erythroid Transcription Factor GATA-1, subunit A"/>
    <property type="match status" value="1"/>
</dbReference>
<dbReference type="InterPro" id="IPR035500">
    <property type="entry name" value="NHR-like_dom_sf"/>
</dbReference>
<dbReference type="GO" id="GO:0003700">
    <property type="term" value="F:DNA-binding transcription factor activity"/>
    <property type="evidence" value="ECO:0007669"/>
    <property type="project" value="InterPro"/>
</dbReference>
<dbReference type="Proteomes" id="UP001497623">
    <property type="component" value="Unassembled WGS sequence"/>
</dbReference>
<dbReference type="PRINTS" id="PR00398">
    <property type="entry name" value="STRDHORMONER"/>
</dbReference>
<evidence type="ECO:0000256" key="6">
    <source>
        <dbReference type="ARBA" id="ARBA00023125"/>
    </source>
</evidence>
<keyword evidence="3" id="KW-0863">Zinc-finger</keyword>
<dbReference type="SMART" id="SM00399">
    <property type="entry name" value="ZnF_C4"/>
    <property type="match status" value="1"/>
</dbReference>
<keyword evidence="4" id="KW-0862">Zinc</keyword>
<comment type="subcellular location">
    <subcellularLocation>
        <location evidence="1">Nucleus</location>
    </subcellularLocation>
</comment>
<keyword evidence="6" id="KW-0238">DNA-binding</keyword>
<evidence type="ECO:0000313" key="13">
    <source>
        <dbReference type="EMBL" id="CAL4112823.1"/>
    </source>
</evidence>
<evidence type="ECO:0000256" key="8">
    <source>
        <dbReference type="ARBA" id="ARBA00023170"/>
    </source>
</evidence>